<dbReference type="GO" id="GO:0003729">
    <property type="term" value="F:mRNA binding"/>
    <property type="evidence" value="ECO:0007669"/>
    <property type="project" value="InterPro"/>
</dbReference>
<dbReference type="AlphaFoldDB" id="A0A814N1B5"/>
<feature type="region of interest" description="Disordered" evidence="2">
    <location>
        <begin position="767"/>
        <end position="895"/>
    </location>
</feature>
<feature type="compositionally biased region" description="Polar residues" evidence="2">
    <location>
        <begin position="772"/>
        <end position="794"/>
    </location>
</feature>
<dbReference type="Pfam" id="PF10309">
    <property type="entry name" value="NCBP3"/>
    <property type="match status" value="1"/>
</dbReference>
<dbReference type="EMBL" id="CAJNOR010001155">
    <property type="protein sequence ID" value="CAF1086894.1"/>
    <property type="molecule type" value="Genomic_DNA"/>
</dbReference>
<dbReference type="InterPro" id="IPR019416">
    <property type="entry name" value="NCBP3"/>
</dbReference>
<dbReference type="SUPFAM" id="SSF53920">
    <property type="entry name" value="Fe-only hydrogenase"/>
    <property type="match status" value="1"/>
</dbReference>
<accession>A0A814N1B5</accession>
<dbReference type="Gene3D" id="3.40.50.1780">
    <property type="match status" value="1"/>
</dbReference>
<dbReference type="Proteomes" id="UP000663828">
    <property type="component" value="Unassembled WGS sequence"/>
</dbReference>
<comment type="similarity">
    <text evidence="1">Belongs to the NARF family.</text>
</comment>
<dbReference type="Pfam" id="PF02906">
    <property type="entry name" value="Fe_hyd_lg_C"/>
    <property type="match status" value="1"/>
</dbReference>
<evidence type="ECO:0000256" key="1">
    <source>
        <dbReference type="ARBA" id="ARBA00006596"/>
    </source>
</evidence>
<feature type="compositionally biased region" description="Basic and acidic residues" evidence="2">
    <location>
        <begin position="860"/>
        <end position="878"/>
    </location>
</feature>
<comment type="caution">
    <text evidence="4">The sequence shown here is derived from an EMBL/GenBank/DDBJ whole genome shotgun (WGS) entry which is preliminary data.</text>
</comment>
<evidence type="ECO:0000313" key="4">
    <source>
        <dbReference type="EMBL" id="CAF1086894.1"/>
    </source>
</evidence>
<organism evidence="4 5">
    <name type="scientific">Adineta ricciae</name>
    <name type="common">Rotifer</name>
    <dbReference type="NCBI Taxonomy" id="249248"/>
    <lineage>
        <taxon>Eukaryota</taxon>
        <taxon>Metazoa</taxon>
        <taxon>Spiralia</taxon>
        <taxon>Gnathifera</taxon>
        <taxon>Rotifera</taxon>
        <taxon>Eurotatoria</taxon>
        <taxon>Bdelloidea</taxon>
        <taxon>Adinetida</taxon>
        <taxon>Adinetidae</taxon>
        <taxon>Adineta</taxon>
    </lineage>
</organism>
<dbReference type="InterPro" id="IPR009016">
    <property type="entry name" value="Fe_hydrogenase"/>
</dbReference>
<gene>
    <name evidence="4" type="ORF">XAT740_LOCUS17622</name>
</gene>
<proteinExistence type="inferred from homology"/>
<reference evidence="4" key="1">
    <citation type="submission" date="2021-02" db="EMBL/GenBank/DDBJ databases">
        <authorList>
            <person name="Nowell W R."/>
        </authorList>
    </citation>
    <scope>NUCLEOTIDE SEQUENCE</scope>
</reference>
<dbReference type="GO" id="GO:0000340">
    <property type="term" value="F:RNA 7-methylguanosine cap binding"/>
    <property type="evidence" value="ECO:0007669"/>
    <property type="project" value="InterPro"/>
</dbReference>
<evidence type="ECO:0000256" key="2">
    <source>
        <dbReference type="SAM" id="MobiDB-lite"/>
    </source>
</evidence>
<evidence type="ECO:0000259" key="3">
    <source>
        <dbReference type="Pfam" id="PF02906"/>
    </source>
</evidence>
<dbReference type="InterPro" id="IPR004108">
    <property type="entry name" value="Fe_hydrogenase_lsu_C"/>
</dbReference>
<dbReference type="Gene3D" id="3.40.950.10">
    <property type="entry name" value="Fe-only Hydrogenase (Larger Subunit), Chain L, domain 3"/>
    <property type="match status" value="1"/>
</dbReference>
<name>A0A814N1B5_ADIRI</name>
<keyword evidence="5" id="KW-1185">Reference proteome</keyword>
<protein>
    <recommendedName>
        <fullName evidence="3">Iron hydrogenase large subunit C-terminal domain-containing protein</fullName>
    </recommendedName>
</protein>
<sequence length="895" mass="102704">MITKNFSGALQLTDLDDFIGPSQQCIIPMQTKIADNSDDGLIKLRTKKSNKTEAESTPKVAKITLNDCLACSGCITSAESILIDQQDYREAQRTIKLIQSLDKNDPNKKQIVLSISPQSLSSLAVRYKLDGLTCARRVTSFLKTKLGIDHVYDVAYARNLALIEIKNEFLQRFRNNRQNLPLLTSECPGWICYAEKTQGEYIIPYISRVKSPQQILGSLVKNNPNENIYHISVQPCYDKKLEASRQDFYNEQRQQYDIDCVISTGEFEKWLVEEQFDPEFSSELDYDKPYTMKDENDQMILTHRGSGSGGYLDYVFRSAAKDLFHIDMDDRPLEFKVTRNQDFRETVLTVDGQVQLRFAYAYGFRNIQNIVQKLKRNKCEYDFVEIMACPSGCVNGGGQIRSTDVTLDDVRRTYESLPHLDQPLDLRIDEESSIPLYTNYRAIEKSSSNGFSLKCNMSADILANPQLDAYDNDEIQLMDTDETNLNLEEEQQLLQVPTDVAEQSEEKEETKKREEVPSLLVIEKMKVYIRDGPNSHHVEAIPVDDKYYELPNADELATIELTEESANEVWQSLNLTADDFRTSVTPGGISRPESLYVRGVKNMSTQEIFNCFEEFQPIGIEWISDHSCNIFWHDTLIPLQVLSKQCAPGPSISHRRPVNYDHAMRLSKRKASEMTDSENNSADIALPPGHWREGNFPLTDKPDSTVKLYVRYTTLEDRKVRGAENQSEYYRTHGNPNYNNMTGLISRSKKRAMNAMKANRFRDFTVVKSSDPKSTSNSIVEEVSNATEDNNTTDAKVKFTVVLPPKKGSPSKEEDDDEDNHQSKRQRRRSSNDDDGDYQRRRNKTHFTVTMDSVSRNSRGRREETSRLNRSHDDDDRTTSVTDARQILERKRRQR</sequence>
<dbReference type="PANTHER" id="PTHR11615">
    <property type="entry name" value="NITRATE, FORMATE, IRON DEHYDROGENASE"/>
    <property type="match status" value="1"/>
</dbReference>
<dbReference type="InterPro" id="IPR050340">
    <property type="entry name" value="Cytosolic_Fe-S_CAF"/>
</dbReference>
<feature type="compositionally biased region" description="Polar residues" evidence="2">
    <location>
        <begin position="846"/>
        <end position="857"/>
    </location>
</feature>
<feature type="domain" description="Iron hydrogenase large subunit C-terminal" evidence="3">
    <location>
        <begin position="109"/>
        <end position="397"/>
    </location>
</feature>
<evidence type="ECO:0000313" key="5">
    <source>
        <dbReference type="Proteomes" id="UP000663828"/>
    </source>
</evidence>